<dbReference type="GeneID" id="28742031"/>
<evidence type="ECO:0000313" key="2">
    <source>
        <dbReference type="EMBL" id="KPI42464.1"/>
    </source>
</evidence>
<protein>
    <submittedName>
        <fullName evidence="2">Uncharacterized protein</fullName>
    </submittedName>
</protein>
<keyword evidence="3" id="KW-1185">Reference proteome</keyword>
<evidence type="ECO:0000256" key="1">
    <source>
        <dbReference type="SAM" id="MobiDB-lite"/>
    </source>
</evidence>
<reference evidence="2 3" key="1">
    <citation type="submission" date="2015-06" db="EMBL/GenBank/DDBJ databases">
        <title>Draft genome of the ant-associated black yeast Phialophora attae CBS 131958.</title>
        <authorList>
            <person name="Moreno L.F."/>
            <person name="Stielow B.J."/>
            <person name="de Hoog S."/>
            <person name="Vicente V.A."/>
            <person name="Weiss V.A."/>
            <person name="de Vries M."/>
            <person name="Cruz L.M."/>
            <person name="Souza E.M."/>
        </authorList>
    </citation>
    <scope>NUCLEOTIDE SEQUENCE [LARGE SCALE GENOMIC DNA]</scope>
    <source>
        <strain evidence="2 3">CBS 131958</strain>
    </source>
</reference>
<evidence type="ECO:0000313" key="3">
    <source>
        <dbReference type="Proteomes" id="UP000038010"/>
    </source>
</evidence>
<dbReference type="PANTHER" id="PTHR37540">
    <property type="entry name" value="TRANSCRIPTION FACTOR (ACR-2), PUTATIVE-RELATED-RELATED"/>
    <property type="match status" value="1"/>
</dbReference>
<dbReference type="EMBL" id="LFJN01000007">
    <property type="protein sequence ID" value="KPI42464.1"/>
    <property type="molecule type" value="Genomic_DNA"/>
</dbReference>
<accession>A0A0N1H7H8</accession>
<dbReference type="Proteomes" id="UP000038010">
    <property type="component" value="Unassembled WGS sequence"/>
</dbReference>
<proteinExistence type="predicted"/>
<comment type="caution">
    <text evidence="2">The sequence shown here is derived from an EMBL/GenBank/DDBJ whole genome shotgun (WGS) entry which is preliminary data.</text>
</comment>
<name>A0A0N1H7H8_9EURO</name>
<feature type="region of interest" description="Disordered" evidence="1">
    <location>
        <begin position="15"/>
        <end position="86"/>
    </location>
</feature>
<gene>
    <name evidence="2" type="ORF">AB675_9602</name>
</gene>
<dbReference type="OrthoDB" id="3469466at2759"/>
<dbReference type="RefSeq" id="XP_018002427.1">
    <property type="nucleotide sequence ID" value="XM_018150151.1"/>
</dbReference>
<dbReference type="VEuPathDB" id="FungiDB:AB675_9602"/>
<organism evidence="2 3">
    <name type="scientific">Cyphellophora attinorum</name>
    <dbReference type="NCBI Taxonomy" id="1664694"/>
    <lineage>
        <taxon>Eukaryota</taxon>
        <taxon>Fungi</taxon>
        <taxon>Dikarya</taxon>
        <taxon>Ascomycota</taxon>
        <taxon>Pezizomycotina</taxon>
        <taxon>Eurotiomycetes</taxon>
        <taxon>Chaetothyriomycetidae</taxon>
        <taxon>Chaetothyriales</taxon>
        <taxon>Cyphellophoraceae</taxon>
        <taxon>Cyphellophora</taxon>
    </lineage>
</organism>
<sequence>MVELLFITYNGESNQQKVPKLSSRHTHAAKQYYEQRDRRQQATRQNRLRPLAPLQPHPTKHRLSAGGSGSTEDEESNPPGSSTCGRFQNAVASRHITSSPASSLAASIMDPFDTMSSMPASRDPLVQESLHFFVNNQLMEFCTEGTELAVHIAKKEVYSRAVWHSGISQICVYGGMLSRAYLTGVELSPKYHVLSLRYKQGSIEHVREAVKGRTAEEVPEETLAVMLRLAVHGSDMLPVDDRHRKAQQTYFHNAQNVDYYLRFQTGWDHLRAIFNIVDAKGGLPSLKVGVFVRALRVFDIFCGWRNLQAPHFPLTEPVSTYIVQRQHTEGPQSQELLKTLGTGFCPSEGSGLPYDSPNQDLHKHAAIVTADYAQVLRNQKRRPRDPKLRPDEVLLKFTRWMILHDILSIPDPGPAETLTDIELLQEANHQILLAYAFAVLVPIPPSQNTELAEMLTERILRVAAELIARSLDNSPLASAPPADLTLCVIIWAGVCAQFAACKDQVKNERLYESAAAYLRDFLHAQHSSVVRKTWKETSEVMRSYLWLDAICEVKGQEFWVFALKGQEGAVHLASPS</sequence>
<dbReference type="PANTHER" id="PTHR37540:SF5">
    <property type="entry name" value="TRANSCRIPTION FACTOR DOMAIN-CONTAINING PROTEIN"/>
    <property type="match status" value="1"/>
</dbReference>
<dbReference type="AlphaFoldDB" id="A0A0N1H7H8"/>